<dbReference type="PROSITE" id="PS50943">
    <property type="entry name" value="HTH_CROC1"/>
    <property type="match status" value="1"/>
</dbReference>
<keyword evidence="3" id="KW-1185">Reference proteome</keyword>
<evidence type="ECO:0000259" key="1">
    <source>
        <dbReference type="PROSITE" id="PS50943"/>
    </source>
</evidence>
<dbReference type="OrthoDB" id="4966777at2"/>
<evidence type="ECO:0000313" key="3">
    <source>
        <dbReference type="Proteomes" id="UP000199503"/>
    </source>
</evidence>
<evidence type="ECO:0000313" key="2">
    <source>
        <dbReference type="EMBL" id="SES10365.1"/>
    </source>
</evidence>
<dbReference type="InterPro" id="IPR043917">
    <property type="entry name" value="DUF5753"/>
</dbReference>
<accession>A0A1H9ULM9</accession>
<dbReference type="GO" id="GO:0003677">
    <property type="term" value="F:DNA binding"/>
    <property type="evidence" value="ECO:0007669"/>
    <property type="project" value="InterPro"/>
</dbReference>
<dbReference type="STRING" id="65499.SAMN04488000_1167"/>
<dbReference type="SMART" id="SM00530">
    <property type="entry name" value="HTH_XRE"/>
    <property type="match status" value="1"/>
</dbReference>
<dbReference type="CDD" id="cd00093">
    <property type="entry name" value="HTH_XRE"/>
    <property type="match status" value="1"/>
</dbReference>
<dbReference type="InterPro" id="IPR001387">
    <property type="entry name" value="Cro/C1-type_HTH"/>
</dbReference>
<dbReference type="SUPFAM" id="SSF47413">
    <property type="entry name" value="lambda repressor-like DNA-binding domains"/>
    <property type="match status" value="1"/>
</dbReference>
<name>A0A1H9ULM9_9PSEU</name>
<protein>
    <submittedName>
        <fullName evidence="2">Helix-turn-helix domain-containing protein</fullName>
    </submittedName>
</protein>
<reference evidence="3" key="1">
    <citation type="submission" date="2016-10" db="EMBL/GenBank/DDBJ databases">
        <authorList>
            <person name="Varghese N."/>
            <person name="Submissions S."/>
        </authorList>
    </citation>
    <scope>NUCLEOTIDE SEQUENCE [LARGE SCALE GENOMIC DNA]</scope>
    <source>
        <strain evidence="3">DSM 44437</strain>
    </source>
</reference>
<proteinExistence type="predicted"/>
<dbReference type="Pfam" id="PF19054">
    <property type="entry name" value="DUF5753"/>
    <property type="match status" value="1"/>
</dbReference>
<gene>
    <name evidence="2" type="ORF">SAMN04488000_1167</name>
</gene>
<dbReference type="AlphaFoldDB" id="A0A1H9ULM9"/>
<dbReference type="RefSeq" id="WP_143091779.1">
    <property type="nucleotide sequence ID" value="NZ_FOFV01000016.1"/>
</dbReference>
<dbReference type="Proteomes" id="UP000199503">
    <property type="component" value="Unassembled WGS sequence"/>
</dbReference>
<feature type="domain" description="HTH cro/C1-type" evidence="1">
    <location>
        <begin position="32"/>
        <end position="72"/>
    </location>
</feature>
<sequence>MSVITSTACSRALGDELRRLRESCTDLGGAHMALRLGWHPSKVTNIEKGKARASEIDLVQFLTACGKDIDFFEDFRRRYRHAFDEYVVQVNEELRTVAFAESTAVTLTSYSARGIPGLTQTPEYADALYRLGGFVAEERIPNLVRFRIERQAILRRHDRPTCVFFVHELALRQKVGDDQVMEDQYAKLLFSGLDIRIVPADVVVPSSGCVLWSYEKAASVVYCEADLVNVFVQDPGAIARTRLLFDHLERVALDAGQSRTKLAEYVSPPREEFDGRGPRLA</sequence>
<dbReference type="InterPro" id="IPR010982">
    <property type="entry name" value="Lambda_DNA-bd_dom_sf"/>
</dbReference>
<dbReference type="Pfam" id="PF13560">
    <property type="entry name" value="HTH_31"/>
    <property type="match status" value="1"/>
</dbReference>
<organism evidence="2 3">
    <name type="scientific">Lentzea albida</name>
    <dbReference type="NCBI Taxonomy" id="65499"/>
    <lineage>
        <taxon>Bacteria</taxon>
        <taxon>Bacillati</taxon>
        <taxon>Actinomycetota</taxon>
        <taxon>Actinomycetes</taxon>
        <taxon>Pseudonocardiales</taxon>
        <taxon>Pseudonocardiaceae</taxon>
        <taxon>Lentzea</taxon>
    </lineage>
</organism>
<dbReference type="EMBL" id="FOFV01000016">
    <property type="protein sequence ID" value="SES10365.1"/>
    <property type="molecule type" value="Genomic_DNA"/>
</dbReference>